<keyword evidence="1" id="KW-1133">Transmembrane helix</keyword>
<reference evidence="2 3" key="1">
    <citation type="submission" date="2024-08" db="EMBL/GenBank/DDBJ databases">
        <authorList>
            <person name="Cucini C."/>
            <person name="Frati F."/>
        </authorList>
    </citation>
    <scope>NUCLEOTIDE SEQUENCE [LARGE SCALE GENOMIC DNA]</scope>
</reference>
<name>A0ABP1QNJ5_9HEXA</name>
<feature type="transmembrane region" description="Helical" evidence="1">
    <location>
        <begin position="170"/>
        <end position="189"/>
    </location>
</feature>
<proteinExistence type="predicted"/>
<feature type="transmembrane region" description="Helical" evidence="1">
    <location>
        <begin position="142"/>
        <end position="164"/>
    </location>
</feature>
<evidence type="ECO:0000313" key="2">
    <source>
        <dbReference type="EMBL" id="CAL8102975.1"/>
    </source>
</evidence>
<keyword evidence="1" id="KW-0472">Membrane</keyword>
<accession>A0ABP1QNJ5</accession>
<keyword evidence="1" id="KW-0812">Transmembrane</keyword>
<feature type="transmembrane region" description="Helical" evidence="1">
    <location>
        <begin position="70"/>
        <end position="91"/>
    </location>
</feature>
<dbReference type="Proteomes" id="UP001642540">
    <property type="component" value="Unassembled WGS sequence"/>
</dbReference>
<keyword evidence="3" id="KW-1185">Reference proteome</keyword>
<protein>
    <submittedName>
        <fullName evidence="2">Uncharacterized protein</fullName>
    </submittedName>
</protein>
<gene>
    <name evidence="2" type="ORF">ODALV1_LOCUS11313</name>
</gene>
<feature type="transmembrane region" description="Helical" evidence="1">
    <location>
        <begin position="39"/>
        <end position="58"/>
    </location>
</feature>
<evidence type="ECO:0000256" key="1">
    <source>
        <dbReference type="SAM" id="Phobius"/>
    </source>
</evidence>
<evidence type="ECO:0000313" key="3">
    <source>
        <dbReference type="Proteomes" id="UP001642540"/>
    </source>
</evidence>
<organism evidence="2 3">
    <name type="scientific">Orchesella dallaii</name>
    <dbReference type="NCBI Taxonomy" id="48710"/>
    <lineage>
        <taxon>Eukaryota</taxon>
        <taxon>Metazoa</taxon>
        <taxon>Ecdysozoa</taxon>
        <taxon>Arthropoda</taxon>
        <taxon>Hexapoda</taxon>
        <taxon>Collembola</taxon>
        <taxon>Entomobryomorpha</taxon>
        <taxon>Entomobryoidea</taxon>
        <taxon>Orchesellidae</taxon>
        <taxon>Orchesellinae</taxon>
        <taxon>Orchesella</taxon>
    </lineage>
</organism>
<sequence>MNRHAHTLKITILNSKRVSLQTFPNAMVLEGFEAFGYEYGIILRTAFFLLVAQLFYVCTTPFINLWGSPVFWLFFMYGVASIVSLSYDIHFFNCELPKPLPQHIRFCTDVAIYFTTSEFLLMGEKGGSKEAVHLAQRYIDTLGSLLSAIFFIPALFLANCAFMAATRLIFNAMLMVAIGIRHVFVLIMGNRRDQD</sequence>
<dbReference type="EMBL" id="CAXLJM020000034">
    <property type="protein sequence ID" value="CAL8102975.1"/>
    <property type="molecule type" value="Genomic_DNA"/>
</dbReference>
<comment type="caution">
    <text evidence="2">The sequence shown here is derived from an EMBL/GenBank/DDBJ whole genome shotgun (WGS) entry which is preliminary data.</text>
</comment>